<dbReference type="Proteomes" id="UP001049176">
    <property type="component" value="Chromosome 11"/>
</dbReference>
<dbReference type="AlphaFoldDB" id="A0A9P7ULW9"/>
<protein>
    <submittedName>
        <fullName evidence="1">Uncharacterized protein</fullName>
    </submittedName>
</protein>
<comment type="caution">
    <text evidence="1">The sequence shown here is derived from an EMBL/GenBank/DDBJ whole genome shotgun (WGS) entry which is preliminary data.</text>
</comment>
<dbReference type="EMBL" id="CM032191">
    <property type="protein sequence ID" value="KAG7085531.1"/>
    <property type="molecule type" value="Genomic_DNA"/>
</dbReference>
<dbReference type="GeneID" id="66072166"/>
<evidence type="ECO:0000313" key="2">
    <source>
        <dbReference type="Proteomes" id="UP001049176"/>
    </source>
</evidence>
<accession>A0A9P7ULW9</accession>
<dbReference type="RefSeq" id="XP_043002002.1">
    <property type="nucleotide sequence ID" value="XM_043160047.1"/>
</dbReference>
<dbReference type="KEGG" id="more:E1B28_003090"/>
<organism evidence="1 2">
    <name type="scientific">Marasmius oreades</name>
    <name type="common">fairy-ring Marasmius</name>
    <dbReference type="NCBI Taxonomy" id="181124"/>
    <lineage>
        <taxon>Eukaryota</taxon>
        <taxon>Fungi</taxon>
        <taxon>Dikarya</taxon>
        <taxon>Basidiomycota</taxon>
        <taxon>Agaricomycotina</taxon>
        <taxon>Agaricomycetes</taxon>
        <taxon>Agaricomycetidae</taxon>
        <taxon>Agaricales</taxon>
        <taxon>Marasmiineae</taxon>
        <taxon>Marasmiaceae</taxon>
        <taxon>Marasmius</taxon>
    </lineage>
</organism>
<evidence type="ECO:0000313" key="1">
    <source>
        <dbReference type="EMBL" id="KAG7085531.1"/>
    </source>
</evidence>
<proteinExistence type="predicted"/>
<keyword evidence="2" id="KW-1185">Reference proteome</keyword>
<gene>
    <name evidence="1" type="ORF">E1B28_003090</name>
</gene>
<name>A0A9P7ULW9_9AGAR</name>
<dbReference type="OrthoDB" id="2322499at2759"/>
<reference evidence="1" key="1">
    <citation type="journal article" date="2021" name="Genome Biol. Evol.">
        <title>The assembled and annotated genome of the fairy-ring fungus Marasmius oreades.</title>
        <authorList>
            <person name="Hiltunen M."/>
            <person name="Ament-Velasquez S.L."/>
            <person name="Johannesson H."/>
        </authorList>
    </citation>
    <scope>NUCLEOTIDE SEQUENCE</scope>
    <source>
        <strain evidence="1">03SP1</strain>
    </source>
</reference>
<sequence length="541" mass="63247">MRVKCHRKCFGNLFLPLPSLPSVIKDWSEDVAAMIHLGINQKFLPHLENASKIPVFLPSVIESFYAQYKRVMHDARSLEDWFSTKKQEYISMIEHNQLCEEWRLHKIEDRKTELEDLRCERAYAIITRLYEDGWESQDLDTLEKLHYRTIYQPVAFDENTWPDVRPHFTQSLVQIKADRLKREEKEVYANHHQLFQCAFDSFCKKDSRSAVTVPIGDVVFTSAKLNGLLWRLPCEEDDLYTEFMELLNHEFAEIAQGWTGRVEQELISILRNEIPNADIETLKSVGSVFECRYCSEPLWYPFLLGHSCFRRGGEQCQHLEQSASGHIKRSNWRNIFDPFREKGFSWDLWYMDSTRVAYSNSAKVSKFMMAILSVCGFNPESTSMKELLKADPFLVCSDCCSRSYGGNKKIVGWTKVLQEYHRDHNPSHLSIGDQSDLEMQAIVLKEYEGEEVRLIRGRTCWNGVRLGYLPFFCKLCRGSSGRFDFNSYRTLKAHMSSRHEITDESIIDETWEVNPTTSFNLDFHPYPIALPPHFESRRVVS</sequence>